<accession>A0A238UAN2</accession>
<dbReference type="Proteomes" id="UP000215214">
    <property type="component" value="Chromosome TJEJU"/>
</dbReference>
<evidence type="ECO:0000313" key="3">
    <source>
        <dbReference type="Proteomes" id="UP000215214"/>
    </source>
</evidence>
<dbReference type="PROSITE" id="PS51257">
    <property type="entry name" value="PROKAR_LIPOPROTEIN"/>
    <property type="match status" value="1"/>
</dbReference>
<feature type="region of interest" description="Disordered" evidence="1">
    <location>
        <begin position="149"/>
        <end position="184"/>
    </location>
</feature>
<protein>
    <submittedName>
        <fullName evidence="2">Probable lipoprotein</fullName>
    </submittedName>
</protein>
<name>A0A238UAN2_9FLAO</name>
<gene>
    <name evidence="2" type="ORF">TJEJU_1756</name>
</gene>
<dbReference type="RefSeq" id="WP_157730158.1">
    <property type="nucleotide sequence ID" value="NZ_LT899436.1"/>
</dbReference>
<sequence>MRNIISYLFFYLLLFSLTISCTDKSESDMLEDVAEENLITELPEDVISLDQIIYDLKVKTGQGKLSNKGFVDFNKLEGDIFFSKVYVVYPLYWSGTDKLAFYQSMNEYYRGSIFVTLDTCQDVDTWYIPNRGKGKDRLKNLIVASESKLRDNNNGNVGSGSNSNTEDSDDDGPKGPEEYNYVPNIRSCEDIDVSKYQ</sequence>
<evidence type="ECO:0000313" key="2">
    <source>
        <dbReference type="EMBL" id="SNR15470.1"/>
    </source>
</evidence>
<dbReference type="KEGG" id="tje:TJEJU_1756"/>
<dbReference type="EMBL" id="LT899436">
    <property type="protein sequence ID" value="SNR15470.1"/>
    <property type="molecule type" value="Genomic_DNA"/>
</dbReference>
<organism evidence="2 3">
    <name type="scientific">Tenacibaculum jejuense</name>
    <dbReference type="NCBI Taxonomy" id="584609"/>
    <lineage>
        <taxon>Bacteria</taxon>
        <taxon>Pseudomonadati</taxon>
        <taxon>Bacteroidota</taxon>
        <taxon>Flavobacteriia</taxon>
        <taxon>Flavobacteriales</taxon>
        <taxon>Flavobacteriaceae</taxon>
        <taxon>Tenacibaculum</taxon>
    </lineage>
</organism>
<proteinExistence type="predicted"/>
<feature type="compositionally biased region" description="Low complexity" evidence="1">
    <location>
        <begin position="152"/>
        <end position="164"/>
    </location>
</feature>
<keyword evidence="3" id="KW-1185">Reference proteome</keyword>
<keyword evidence="2" id="KW-0449">Lipoprotein</keyword>
<dbReference type="AlphaFoldDB" id="A0A238UAN2"/>
<evidence type="ECO:0000256" key="1">
    <source>
        <dbReference type="SAM" id="MobiDB-lite"/>
    </source>
</evidence>
<reference evidence="2 3" key="1">
    <citation type="submission" date="2017-07" db="EMBL/GenBank/DDBJ databases">
        <authorList>
            <person name="Sun Z.S."/>
            <person name="Albrecht U."/>
            <person name="Echele G."/>
            <person name="Lee C.C."/>
        </authorList>
    </citation>
    <scope>NUCLEOTIDE SEQUENCE [LARGE SCALE GENOMIC DNA]</scope>
    <source>
        <strain evidence="3">type strain: KCTC 22618</strain>
    </source>
</reference>